<accession>A0A285D4V8</accession>
<dbReference type="AlphaFoldDB" id="A0A285D4V8"/>
<evidence type="ECO:0000313" key="2">
    <source>
        <dbReference type="EMBL" id="SNX74348.1"/>
    </source>
</evidence>
<dbReference type="Pfam" id="PF03358">
    <property type="entry name" value="FMN_red"/>
    <property type="match status" value="1"/>
</dbReference>
<evidence type="ECO:0000313" key="3">
    <source>
        <dbReference type="Proteomes" id="UP000219546"/>
    </source>
</evidence>
<protein>
    <submittedName>
        <fullName evidence="2">NAD(P)H-dependent FMN reductase</fullName>
    </submittedName>
</protein>
<feature type="domain" description="NADPH-dependent FMN reductase-like" evidence="1">
    <location>
        <begin position="6"/>
        <end position="162"/>
    </location>
</feature>
<dbReference type="InterPro" id="IPR029039">
    <property type="entry name" value="Flavoprotein-like_sf"/>
</dbReference>
<proteinExistence type="predicted"/>
<name>A0A285D4V8_9BACI</name>
<keyword evidence="3" id="KW-1185">Reference proteome</keyword>
<sequence>MGKQTLLVCGSMKPGPGKDSKSAARELLNIVKKAFDDYNYGQYKVLDLRDLKLPFFDGRDTKEYLNEHVDDLYHSMLEAEHIIISAPSYWKSVAGAVINAINIIGGPLYDFPEKKELLIGKKVSLIVVGAEFADAVHGASQLRNSFTSMGANVLRKEIMVGNLRNLSVKEQKNLVTDLYNLGKNIALNSGEYVV</sequence>
<dbReference type="Gene3D" id="3.40.50.360">
    <property type="match status" value="1"/>
</dbReference>
<dbReference type="EMBL" id="OAOP01000009">
    <property type="protein sequence ID" value="SNX74348.1"/>
    <property type="molecule type" value="Genomic_DNA"/>
</dbReference>
<reference evidence="2 3" key="1">
    <citation type="submission" date="2017-08" db="EMBL/GenBank/DDBJ databases">
        <authorList>
            <person name="de Groot N.N."/>
        </authorList>
    </citation>
    <scope>NUCLEOTIDE SEQUENCE [LARGE SCALE GENOMIC DNA]</scope>
    <source>
        <strain evidence="2 3">JC228</strain>
    </source>
</reference>
<dbReference type="GO" id="GO:0016491">
    <property type="term" value="F:oxidoreductase activity"/>
    <property type="evidence" value="ECO:0007669"/>
    <property type="project" value="InterPro"/>
</dbReference>
<dbReference type="Proteomes" id="UP000219546">
    <property type="component" value="Unassembled WGS sequence"/>
</dbReference>
<dbReference type="SUPFAM" id="SSF52218">
    <property type="entry name" value="Flavoproteins"/>
    <property type="match status" value="1"/>
</dbReference>
<organism evidence="2 3">
    <name type="scientific">Bacillus oleivorans</name>
    <dbReference type="NCBI Taxonomy" id="1448271"/>
    <lineage>
        <taxon>Bacteria</taxon>
        <taxon>Bacillati</taxon>
        <taxon>Bacillota</taxon>
        <taxon>Bacilli</taxon>
        <taxon>Bacillales</taxon>
        <taxon>Bacillaceae</taxon>
        <taxon>Bacillus</taxon>
    </lineage>
</organism>
<dbReference type="OrthoDB" id="1643408at2"/>
<dbReference type="RefSeq" id="WP_097159901.1">
    <property type="nucleotide sequence ID" value="NZ_JBEPMQ010000009.1"/>
</dbReference>
<evidence type="ECO:0000259" key="1">
    <source>
        <dbReference type="Pfam" id="PF03358"/>
    </source>
</evidence>
<dbReference type="InterPro" id="IPR005025">
    <property type="entry name" value="FMN_Rdtase-like_dom"/>
</dbReference>
<gene>
    <name evidence="2" type="ORF">SAMN05877753_10950</name>
</gene>